<feature type="compositionally biased region" description="Low complexity" evidence="1">
    <location>
        <begin position="97"/>
        <end position="113"/>
    </location>
</feature>
<protein>
    <submittedName>
        <fullName evidence="2">Uncharacterized protein</fullName>
    </submittedName>
</protein>
<dbReference type="EMBL" id="LLZH01000246">
    <property type="protein sequence ID" value="KUL30533.1"/>
    <property type="molecule type" value="Genomic_DNA"/>
</dbReference>
<keyword evidence="3" id="KW-1185">Reference proteome</keyword>
<accession>A0A101JPG3</accession>
<gene>
    <name evidence="2" type="ORF">ADL15_24760</name>
</gene>
<proteinExistence type="predicted"/>
<sequence length="372" mass="40216">MRFFSNEAKDNVDDQDERSGAVPQQRAGSPWQDAPAGDGPDGRPAESGAHRDLSDDDTTKINDVHQDAGSDVTQPIGGHQSDLDARPDLSDDTSFRTGTSDESDSSTTDWSDSGAKTDDNDAVDVDLDDRTNDIDRKDDLDRRDSLDDHTTDEAAVEAGRDTAGTDHDTVGTDHDTVEADRDTAGIDHDTVKADQDALDGDRDTTDVEDTTDKAATWDRAGEEDRVADEQVADEEQAEKDEAERSMGQGTVEKVEEAKADDVVVTEPEPVVAVAAVPAVAPVTSEISGSKSFFPEAETQPLRDRWRDVQLHFVDDPKASTAEAAALVDETIEKLTTALREHRGSLSGGGDDTEALRVELRAYRDILDRLLGL</sequence>
<evidence type="ECO:0000313" key="2">
    <source>
        <dbReference type="EMBL" id="KUL30533.1"/>
    </source>
</evidence>
<dbReference type="OrthoDB" id="123178at2"/>
<feature type="region of interest" description="Disordered" evidence="1">
    <location>
        <begin position="1"/>
        <end position="260"/>
    </location>
</feature>
<dbReference type="Proteomes" id="UP000053244">
    <property type="component" value="Unassembled WGS sequence"/>
</dbReference>
<evidence type="ECO:0000256" key="1">
    <source>
        <dbReference type="SAM" id="MobiDB-lite"/>
    </source>
</evidence>
<dbReference type="RefSeq" id="WP_067695869.1">
    <property type="nucleotide sequence ID" value="NZ_LLZH01000246.1"/>
</dbReference>
<reference evidence="2 3" key="1">
    <citation type="submission" date="2015-10" db="EMBL/GenBank/DDBJ databases">
        <authorList>
            <person name="Gilbert D.G."/>
        </authorList>
    </citation>
    <scope>NUCLEOTIDE SEQUENCE [LARGE SCALE GENOMIC DNA]</scope>
    <source>
        <strain evidence="2 3">NRRL B-16712</strain>
    </source>
</reference>
<name>A0A101JPG3_9ACTN</name>
<comment type="caution">
    <text evidence="2">The sequence shown here is derived from an EMBL/GenBank/DDBJ whole genome shotgun (WGS) entry which is preliminary data.</text>
</comment>
<feature type="compositionally biased region" description="Basic and acidic residues" evidence="1">
    <location>
        <begin position="40"/>
        <end position="68"/>
    </location>
</feature>
<organism evidence="2 3">
    <name type="scientific">Actinoplanes awajinensis subsp. mycoplanecinus</name>
    <dbReference type="NCBI Taxonomy" id="135947"/>
    <lineage>
        <taxon>Bacteria</taxon>
        <taxon>Bacillati</taxon>
        <taxon>Actinomycetota</taxon>
        <taxon>Actinomycetes</taxon>
        <taxon>Micromonosporales</taxon>
        <taxon>Micromonosporaceae</taxon>
        <taxon>Actinoplanes</taxon>
    </lineage>
</organism>
<dbReference type="AlphaFoldDB" id="A0A101JPG3"/>
<evidence type="ECO:0000313" key="3">
    <source>
        <dbReference type="Proteomes" id="UP000053244"/>
    </source>
</evidence>
<feature type="compositionally biased region" description="Basic and acidic residues" evidence="1">
    <location>
        <begin position="128"/>
        <end position="228"/>
    </location>
</feature>